<organism evidence="1 2">
    <name type="scientific">Deinococcus marmoris</name>
    <dbReference type="NCBI Taxonomy" id="249408"/>
    <lineage>
        <taxon>Bacteria</taxon>
        <taxon>Thermotogati</taxon>
        <taxon>Deinococcota</taxon>
        <taxon>Deinococci</taxon>
        <taxon>Deinococcales</taxon>
        <taxon>Deinococcaceae</taxon>
        <taxon>Deinococcus</taxon>
    </lineage>
</organism>
<dbReference type="EMBL" id="MSTI01000058">
    <property type="protein sequence ID" value="OLV18739.1"/>
    <property type="molecule type" value="Genomic_DNA"/>
</dbReference>
<sequence length="50" mass="5672">MSVMIPAFYPPLGLRVFSTPSNRSPYYEGFGMMRGNAMIRRDYASQHGRG</sequence>
<proteinExistence type="predicted"/>
<dbReference type="Proteomes" id="UP000186607">
    <property type="component" value="Unassembled WGS sequence"/>
</dbReference>
<dbReference type="RefSeq" id="WP_175607402.1">
    <property type="nucleotide sequence ID" value="NZ_MSTI01000058.1"/>
</dbReference>
<name>A0A1U7P0P1_9DEIO</name>
<accession>A0A1U7P0P1</accession>
<keyword evidence="2" id="KW-1185">Reference proteome</keyword>
<dbReference type="AlphaFoldDB" id="A0A1U7P0P1"/>
<gene>
    <name evidence="1" type="ORF">BOO71_0004924</name>
</gene>
<evidence type="ECO:0000313" key="1">
    <source>
        <dbReference type="EMBL" id="OLV18739.1"/>
    </source>
</evidence>
<protein>
    <submittedName>
        <fullName evidence="1">Uncharacterized protein</fullName>
    </submittedName>
</protein>
<reference evidence="1 2" key="1">
    <citation type="submission" date="2017-01" db="EMBL/GenBank/DDBJ databases">
        <title>Genome Analysis of Deinococcus marmoris KOPRI26562.</title>
        <authorList>
            <person name="Kim J.H."/>
            <person name="Oh H.-M."/>
        </authorList>
    </citation>
    <scope>NUCLEOTIDE SEQUENCE [LARGE SCALE GENOMIC DNA]</scope>
    <source>
        <strain evidence="1 2">KOPRI26562</strain>
    </source>
</reference>
<dbReference type="STRING" id="249408.BOO71_0004924"/>
<comment type="caution">
    <text evidence="1">The sequence shown here is derived from an EMBL/GenBank/DDBJ whole genome shotgun (WGS) entry which is preliminary data.</text>
</comment>
<evidence type="ECO:0000313" key="2">
    <source>
        <dbReference type="Proteomes" id="UP000186607"/>
    </source>
</evidence>